<dbReference type="EC" id="2.3.1.184" evidence="6"/>
<reference evidence="7 8" key="1">
    <citation type="submission" date="2020-02" db="EMBL/GenBank/DDBJ databases">
        <title>Genome sequence of the type strain CGMCC 1.15528 of Mesorhizobium zhangyense.</title>
        <authorList>
            <person name="Gao J."/>
            <person name="Sun J."/>
        </authorList>
    </citation>
    <scope>NUCLEOTIDE SEQUENCE [LARGE SCALE GENOMIC DNA]</scope>
    <source>
        <strain evidence="7 8">CGMCC 1.15528</strain>
    </source>
</reference>
<evidence type="ECO:0000256" key="1">
    <source>
        <dbReference type="ARBA" id="ARBA00022654"/>
    </source>
</evidence>
<sequence length="221" mass="25365">MQIHVVNAANRHLYVAELEDFFRARHAIYVEEKQWRDDDGSGMEIDQFDTDEATYMIGIVDDQVMTGTRLLPTTEPHMLSEVFPHSCNFTGVPRQPDVAEWTRGFIVPSFREKGHGPIKGQFCGTVMEYCLNEGISRIGGIQDLYWLPLWKRFGWTVRQIGNPILIDDRWCVAAYFDVTPEARDRALARGNLDHSILVHRGPYEPFMQQYRTSRTGGARAA</sequence>
<gene>
    <name evidence="7" type="ORF">G6N74_03830</name>
</gene>
<dbReference type="SUPFAM" id="SSF55729">
    <property type="entry name" value="Acyl-CoA N-acyltransferases (Nat)"/>
    <property type="match status" value="1"/>
</dbReference>
<evidence type="ECO:0000313" key="8">
    <source>
        <dbReference type="Proteomes" id="UP000481252"/>
    </source>
</evidence>
<dbReference type="Pfam" id="PF00765">
    <property type="entry name" value="Autoind_synth"/>
    <property type="match status" value="1"/>
</dbReference>
<dbReference type="InterPro" id="IPR001690">
    <property type="entry name" value="Autoind_synthase"/>
</dbReference>
<dbReference type="Proteomes" id="UP000481252">
    <property type="component" value="Unassembled WGS sequence"/>
</dbReference>
<protein>
    <recommendedName>
        <fullName evidence="6">Acyl-homoserine-lactone synthase</fullName>
        <ecNumber evidence="6">2.3.1.184</ecNumber>
    </recommendedName>
    <alternativeName>
        <fullName evidence="6">Autoinducer synthesis protein</fullName>
    </alternativeName>
</protein>
<evidence type="ECO:0000256" key="6">
    <source>
        <dbReference type="RuleBase" id="RU361135"/>
    </source>
</evidence>
<comment type="similarity">
    <text evidence="5 6">Belongs to the autoinducer synthase family.</text>
</comment>
<dbReference type="PROSITE" id="PS51187">
    <property type="entry name" value="AUTOINDUCER_SYNTH_2"/>
    <property type="match status" value="1"/>
</dbReference>
<evidence type="ECO:0000256" key="3">
    <source>
        <dbReference type="ARBA" id="ARBA00022691"/>
    </source>
</evidence>
<evidence type="ECO:0000256" key="4">
    <source>
        <dbReference type="ARBA" id="ARBA00022929"/>
    </source>
</evidence>
<name>A0A7C9V4G3_9HYPH</name>
<keyword evidence="1 5" id="KW-0673">Quorum sensing</keyword>
<comment type="caution">
    <text evidence="7">The sequence shown here is derived from an EMBL/GenBank/DDBJ whole genome shotgun (WGS) entry which is preliminary data.</text>
</comment>
<dbReference type="EMBL" id="JAAKZG010000002">
    <property type="protein sequence ID" value="NGN40184.1"/>
    <property type="molecule type" value="Genomic_DNA"/>
</dbReference>
<dbReference type="InterPro" id="IPR016181">
    <property type="entry name" value="Acyl_CoA_acyltransferase"/>
</dbReference>
<dbReference type="PANTHER" id="PTHR39322">
    <property type="entry name" value="ACYL-HOMOSERINE-LACTONE SYNTHASE"/>
    <property type="match status" value="1"/>
</dbReference>
<evidence type="ECO:0000256" key="5">
    <source>
        <dbReference type="PROSITE-ProRule" id="PRU00533"/>
    </source>
</evidence>
<dbReference type="GO" id="GO:0061579">
    <property type="term" value="F:N-acyl homoserine lactone synthase activity"/>
    <property type="evidence" value="ECO:0007669"/>
    <property type="project" value="UniProtKB-UniRule"/>
</dbReference>
<accession>A0A7C9V4G3</accession>
<keyword evidence="3 6" id="KW-0949">S-adenosyl-L-methionine</keyword>
<organism evidence="7 8">
    <name type="scientific">Mesorhizobium zhangyense</name>
    <dbReference type="NCBI Taxonomy" id="1776730"/>
    <lineage>
        <taxon>Bacteria</taxon>
        <taxon>Pseudomonadati</taxon>
        <taxon>Pseudomonadota</taxon>
        <taxon>Alphaproteobacteria</taxon>
        <taxon>Hyphomicrobiales</taxon>
        <taxon>Phyllobacteriaceae</taxon>
        <taxon>Mesorhizobium</taxon>
    </lineage>
</organism>
<keyword evidence="4 5" id="KW-0071">Autoinducer synthesis</keyword>
<dbReference type="AlphaFoldDB" id="A0A7C9V4G3"/>
<dbReference type="Gene3D" id="3.40.630.30">
    <property type="match status" value="1"/>
</dbReference>
<comment type="catalytic activity">
    <reaction evidence="6">
        <text>a fatty acyl-[ACP] + S-adenosyl-L-methionine = an N-acyl-L-homoserine lactone + S-methyl-5'-thioadenosine + holo-[ACP] + H(+)</text>
        <dbReference type="Rhea" id="RHEA:10096"/>
        <dbReference type="Rhea" id="RHEA-COMP:9685"/>
        <dbReference type="Rhea" id="RHEA-COMP:14125"/>
        <dbReference type="ChEBI" id="CHEBI:15378"/>
        <dbReference type="ChEBI" id="CHEBI:17509"/>
        <dbReference type="ChEBI" id="CHEBI:55474"/>
        <dbReference type="ChEBI" id="CHEBI:59789"/>
        <dbReference type="ChEBI" id="CHEBI:64479"/>
        <dbReference type="ChEBI" id="CHEBI:138651"/>
        <dbReference type="EC" id="2.3.1.184"/>
    </reaction>
</comment>
<dbReference type="GO" id="GO:0007165">
    <property type="term" value="P:signal transduction"/>
    <property type="evidence" value="ECO:0007669"/>
    <property type="project" value="TreeGrafter"/>
</dbReference>
<keyword evidence="2 6" id="KW-0808">Transferase</keyword>
<proteinExistence type="inferred from homology"/>
<dbReference type="RefSeq" id="WP_165114588.1">
    <property type="nucleotide sequence ID" value="NZ_JAAKZG010000002.1"/>
</dbReference>
<dbReference type="GO" id="GO:0009372">
    <property type="term" value="P:quorum sensing"/>
    <property type="evidence" value="ECO:0007669"/>
    <property type="project" value="UniProtKB-UniRule"/>
</dbReference>
<keyword evidence="8" id="KW-1185">Reference proteome</keyword>
<evidence type="ECO:0000256" key="2">
    <source>
        <dbReference type="ARBA" id="ARBA00022679"/>
    </source>
</evidence>
<dbReference type="PRINTS" id="PR01549">
    <property type="entry name" value="AUTOINDCRSYN"/>
</dbReference>
<dbReference type="PANTHER" id="PTHR39322:SF1">
    <property type="entry name" value="ISOVALERYL-HOMOSERINE LACTONE SYNTHASE"/>
    <property type="match status" value="1"/>
</dbReference>
<evidence type="ECO:0000313" key="7">
    <source>
        <dbReference type="EMBL" id="NGN40184.1"/>
    </source>
</evidence>